<feature type="domain" description="O-methyltransferase dimerisation" evidence="5">
    <location>
        <begin position="73"/>
        <end position="147"/>
    </location>
</feature>
<evidence type="ECO:0000313" key="7">
    <source>
        <dbReference type="Proteomes" id="UP001611383"/>
    </source>
</evidence>
<feature type="domain" description="O-methyltransferase C-terminal" evidence="4">
    <location>
        <begin position="185"/>
        <end position="371"/>
    </location>
</feature>
<dbReference type="PROSITE" id="PS51683">
    <property type="entry name" value="SAM_OMT_II"/>
    <property type="match status" value="1"/>
</dbReference>
<sequence>MTHFHEGFLYHRKPALIGMDDAQACRLRPGARCASCRSFAEGKTMRLGVIPENPLERLVLAAGLVPRPVAETQLAFTFARAVMAGVELGFFDALKSQAKTVEELARERSTHPRATEALLNCLVGCDYLAYEDSTRRYSLRPVSRKWLLRDSPHSLANKMHFQILEWEYLAQLESFVRSGKPLAMHSSTNAEEWHAYQAGMADVGRLSLDEVVLRTPIPKGARRMLDIGGSGGTYSAAFLRKYPGLRSTILDLEAAVAHARPFVEAHQLGERLSLVAGDVLGDDLGEGTYDFVFMSMVAHHFSHEQNLAVARKVFRALAPGGVFVLQDFERGKRPSPKNQVGALTDLYFALTSQSGTWSLEEMRGWLRQGGFSLRRSIKLRTSPGMVQVVGSKA</sequence>
<evidence type="ECO:0000313" key="6">
    <source>
        <dbReference type="EMBL" id="WNG46055.1"/>
    </source>
</evidence>
<dbReference type="PANTHER" id="PTHR43712:SF2">
    <property type="entry name" value="O-METHYLTRANSFERASE CICE"/>
    <property type="match status" value="1"/>
</dbReference>
<dbReference type="GO" id="GO:0032259">
    <property type="term" value="P:methylation"/>
    <property type="evidence" value="ECO:0007669"/>
    <property type="project" value="UniProtKB-KW"/>
</dbReference>
<dbReference type="Gene3D" id="1.10.10.10">
    <property type="entry name" value="Winged helix-like DNA-binding domain superfamily/Winged helix DNA-binding domain"/>
    <property type="match status" value="1"/>
</dbReference>
<dbReference type="Proteomes" id="UP001611383">
    <property type="component" value="Chromosome"/>
</dbReference>
<dbReference type="Pfam" id="PF00891">
    <property type="entry name" value="Methyltransf_2"/>
    <property type="match status" value="1"/>
</dbReference>
<dbReference type="SUPFAM" id="SSF53335">
    <property type="entry name" value="S-adenosyl-L-methionine-dependent methyltransferases"/>
    <property type="match status" value="1"/>
</dbReference>
<accession>A0ABY9WQY2</accession>
<keyword evidence="1 6" id="KW-0489">Methyltransferase</keyword>
<organism evidence="6 7">
    <name type="scientific">Archangium minus</name>
    <dbReference type="NCBI Taxonomy" id="83450"/>
    <lineage>
        <taxon>Bacteria</taxon>
        <taxon>Pseudomonadati</taxon>
        <taxon>Myxococcota</taxon>
        <taxon>Myxococcia</taxon>
        <taxon>Myxococcales</taxon>
        <taxon>Cystobacterineae</taxon>
        <taxon>Archangiaceae</taxon>
        <taxon>Archangium</taxon>
    </lineage>
</organism>
<evidence type="ECO:0000256" key="3">
    <source>
        <dbReference type="ARBA" id="ARBA00022691"/>
    </source>
</evidence>
<dbReference type="Gene3D" id="3.40.50.150">
    <property type="entry name" value="Vaccinia Virus protein VP39"/>
    <property type="match status" value="1"/>
</dbReference>
<protein>
    <submittedName>
        <fullName evidence="6">Methyltransferase domain-containing protein</fullName>
    </submittedName>
</protein>
<dbReference type="EMBL" id="CP043494">
    <property type="protein sequence ID" value="WNG46055.1"/>
    <property type="molecule type" value="Genomic_DNA"/>
</dbReference>
<dbReference type="InterPro" id="IPR016461">
    <property type="entry name" value="COMT-like"/>
</dbReference>
<keyword evidence="2" id="KW-0808">Transferase</keyword>
<keyword evidence="7" id="KW-1185">Reference proteome</keyword>
<dbReference type="InterPro" id="IPR036388">
    <property type="entry name" value="WH-like_DNA-bd_sf"/>
</dbReference>
<dbReference type="PANTHER" id="PTHR43712">
    <property type="entry name" value="PUTATIVE (AFU_ORTHOLOGUE AFUA_4G14580)-RELATED"/>
    <property type="match status" value="1"/>
</dbReference>
<evidence type="ECO:0000256" key="2">
    <source>
        <dbReference type="ARBA" id="ARBA00022679"/>
    </source>
</evidence>
<dbReference type="SUPFAM" id="SSF46785">
    <property type="entry name" value="Winged helix' DNA-binding domain"/>
    <property type="match status" value="1"/>
</dbReference>
<dbReference type="InterPro" id="IPR001077">
    <property type="entry name" value="COMT_C"/>
</dbReference>
<evidence type="ECO:0000259" key="5">
    <source>
        <dbReference type="Pfam" id="PF08100"/>
    </source>
</evidence>
<dbReference type="InterPro" id="IPR012967">
    <property type="entry name" value="COMT_dimerisation"/>
</dbReference>
<proteinExistence type="predicted"/>
<gene>
    <name evidence="6" type="ORF">F0U60_19510</name>
</gene>
<dbReference type="InterPro" id="IPR029063">
    <property type="entry name" value="SAM-dependent_MTases_sf"/>
</dbReference>
<dbReference type="CDD" id="cd02440">
    <property type="entry name" value="AdoMet_MTases"/>
    <property type="match status" value="1"/>
</dbReference>
<evidence type="ECO:0000259" key="4">
    <source>
        <dbReference type="Pfam" id="PF00891"/>
    </source>
</evidence>
<dbReference type="InterPro" id="IPR036390">
    <property type="entry name" value="WH_DNA-bd_sf"/>
</dbReference>
<dbReference type="Pfam" id="PF08100">
    <property type="entry name" value="Dimerisation"/>
    <property type="match status" value="1"/>
</dbReference>
<keyword evidence="3" id="KW-0949">S-adenosyl-L-methionine</keyword>
<name>A0ABY9WQY2_9BACT</name>
<evidence type="ECO:0000256" key="1">
    <source>
        <dbReference type="ARBA" id="ARBA00022603"/>
    </source>
</evidence>
<reference evidence="6 7" key="1">
    <citation type="submission" date="2019-08" db="EMBL/GenBank/DDBJ databases">
        <title>Archangium and Cystobacter genomes.</title>
        <authorList>
            <person name="Chen I.-C.K."/>
            <person name="Wielgoss S."/>
        </authorList>
    </citation>
    <scope>NUCLEOTIDE SEQUENCE [LARGE SCALE GENOMIC DNA]</scope>
    <source>
        <strain evidence="6 7">Cbm 6</strain>
    </source>
</reference>
<dbReference type="GO" id="GO:0008168">
    <property type="term" value="F:methyltransferase activity"/>
    <property type="evidence" value="ECO:0007669"/>
    <property type="project" value="UniProtKB-KW"/>
</dbReference>